<organism evidence="4 5">
    <name type="scientific">Chryseolinea lacunae</name>
    <dbReference type="NCBI Taxonomy" id="2801331"/>
    <lineage>
        <taxon>Bacteria</taxon>
        <taxon>Pseudomonadati</taxon>
        <taxon>Bacteroidota</taxon>
        <taxon>Cytophagia</taxon>
        <taxon>Cytophagales</taxon>
        <taxon>Fulvivirgaceae</taxon>
        <taxon>Chryseolinea</taxon>
    </lineage>
</organism>
<keyword evidence="5" id="KW-1185">Reference proteome</keyword>
<comment type="caution">
    <text evidence="4">The sequence shown here is derived from an EMBL/GenBank/DDBJ whole genome shotgun (WGS) entry which is preliminary data.</text>
</comment>
<proteinExistence type="predicted"/>
<keyword evidence="1 2" id="KW-0732">Signal</keyword>
<dbReference type="RefSeq" id="WP_202014866.1">
    <property type="nucleotide sequence ID" value="NZ_JAERRB010000013.1"/>
</dbReference>
<protein>
    <submittedName>
        <fullName evidence="4">Porin family protein</fullName>
    </submittedName>
</protein>
<feature type="domain" description="Outer membrane protein beta-barrel" evidence="3">
    <location>
        <begin position="7"/>
        <end position="196"/>
    </location>
</feature>
<evidence type="ECO:0000259" key="3">
    <source>
        <dbReference type="Pfam" id="PF13505"/>
    </source>
</evidence>
<dbReference type="InterPro" id="IPR011250">
    <property type="entry name" value="OMP/PagP_B-barrel"/>
</dbReference>
<evidence type="ECO:0000313" key="4">
    <source>
        <dbReference type="EMBL" id="MBL0744879.1"/>
    </source>
</evidence>
<accession>A0ABS1KZM7</accession>
<dbReference type="Pfam" id="PF13505">
    <property type="entry name" value="OMP_b-brl"/>
    <property type="match status" value="1"/>
</dbReference>
<dbReference type="EMBL" id="JAERRB010000013">
    <property type="protein sequence ID" value="MBL0744879.1"/>
    <property type="molecule type" value="Genomic_DNA"/>
</dbReference>
<evidence type="ECO:0000256" key="1">
    <source>
        <dbReference type="ARBA" id="ARBA00022729"/>
    </source>
</evidence>
<evidence type="ECO:0000256" key="2">
    <source>
        <dbReference type="SAM" id="SignalP"/>
    </source>
</evidence>
<feature type="chain" id="PRO_5045716369" evidence="2">
    <location>
        <begin position="21"/>
        <end position="196"/>
    </location>
</feature>
<dbReference type="Proteomes" id="UP000613030">
    <property type="component" value="Unassembled WGS sequence"/>
</dbReference>
<evidence type="ECO:0000313" key="5">
    <source>
        <dbReference type="Proteomes" id="UP000613030"/>
    </source>
</evidence>
<gene>
    <name evidence="4" type="ORF">JI741_26845</name>
</gene>
<dbReference type="SUPFAM" id="SSF56925">
    <property type="entry name" value="OMPA-like"/>
    <property type="match status" value="1"/>
</dbReference>
<dbReference type="InterPro" id="IPR027385">
    <property type="entry name" value="Beta-barrel_OMP"/>
</dbReference>
<name>A0ABS1KZM7_9BACT</name>
<feature type="signal peptide" evidence="2">
    <location>
        <begin position="1"/>
        <end position="20"/>
    </location>
</feature>
<dbReference type="Gene3D" id="2.40.160.20">
    <property type="match status" value="1"/>
</dbReference>
<sequence length="196" mass="21078">MKKVVFLVLAGMLSAGALQAQSGKAFYNSPYKSRNSGSYSKSTGILSFGLGFPNKPVGYWNGYGSHSSLPVLYAKYEHGIMDEVGIGGELGITGGSYKYNGNAEKAKITAFHMAVMGYYHFNKLIPVKQLDVYAGAGLALRNRAVSNAGFGDDTATEVNVAVKVGARYYFTDSFGAYLETGYDNMSDVNLGVSFRF</sequence>
<reference evidence="4 5" key="1">
    <citation type="submission" date="2021-01" db="EMBL/GenBank/DDBJ databases">
        <title>Chryseolinea sp. Jin1 Genome sequencing and assembly.</title>
        <authorList>
            <person name="Kim I."/>
        </authorList>
    </citation>
    <scope>NUCLEOTIDE SEQUENCE [LARGE SCALE GENOMIC DNA]</scope>
    <source>
        <strain evidence="4 5">Jin1</strain>
    </source>
</reference>